<comment type="caution">
    <text evidence="1">The sequence shown here is derived from an EMBL/GenBank/DDBJ whole genome shotgun (WGS) entry which is preliminary data.</text>
</comment>
<dbReference type="EMBL" id="JBICZW010000033">
    <property type="protein sequence ID" value="MFG3193746.1"/>
    <property type="molecule type" value="Genomic_DNA"/>
</dbReference>
<dbReference type="Proteomes" id="UP001604282">
    <property type="component" value="Unassembled WGS sequence"/>
</dbReference>
<evidence type="ECO:0000313" key="1">
    <source>
        <dbReference type="EMBL" id="MFG3193746.1"/>
    </source>
</evidence>
<keyword evidence="2" id="KW-1185">Reference proteome</keyword>
<sequence length="150" mass="15579">MRFPDLTEGLFAESTVAGRGQLSVQGFVDDGTRRDRLDQIVGGGFHLLVAEDHLPALEDDRLLDGLAAAGVRVVALGERAATHPSATVVRDVDGTYRAWFAELGCSAVVVRPDFYMYGTAAGSDAVTGLAAELLAAVHGGAGAPEVGRDA</sequence>
<dbReference type="RefSeq" id="WP_189853250.1">
    <property type="nucleotide sequence ID" value="NZ_BMVV01000035.1"/>
</dbReference>
<evidence type="ECO:0000313" key="2">
    <source>
        <dbReference type="Proteomes" id="UP001604282"/>
    </source>
</evidence>
<protein>
    <submittedName>
        <fullName evidence="1">Uncharacterized protein</fullName>
    </submittedName>
</protein>
<organism evidence="1 2">
    <name type="scientific">Streptomyces omiyaensis</name>
    <dbReference type="NCBI Taxonomy" id="68247"/>
    <lineage>
        <taxon>Bacteria</taxon>
        <taxon>Bacillati</taxon>
        <taxon>Actinomycetota</taxon>
        <taxon>Actinomycetes</taxon>
        <taxon>Kitasatosporales</taxon>
        <taxon>Streptomycetaceae</taxon>
        <taxon>Streptomyces</taxon>
    </lineage>
</organism>
<reference evidence="1 2" key="1">
    <citation type="submission" date="2024-10" db="EMBL/GenBank/DDBJ databases">
        <title>The Natural Products Discovery Center: Release of the First 8490 Sequenced Strains for Exploring Actinobacteria Biosynthetic Diversity.</title>
        <authorList>
            <person name="Kalkreuter E."/>
            <person name="Kautsar S.A."/>
            <person name="Yang D."/>
            <person name="Bader C.D."/>
            <person name="Teijaro C.N."/>
            <person name="Fluegel L."/>
            <person name="Davis C.M."/>
            <person name="Simpson J.R."/>
            <person name="Lauterbach L."/>
            <person name="Steele A.D."/>
            <person name="Gui C."/>
            <person name="Meng S."/>
            <person name="Li G."/>
            <person name="Viehrig K."/>
            <person name="Ye F."/>
            <person name="Su P."/>
            <person name="Kiefer A.F."/>
            <person name="Nichols A."/>
            <person name="Cepeda A.J."/>
            <person name="Yan W."/>
            <person name="Fan B."/>
            <person name="Jiang Y."/>
            <person name="Adhikari A."/>
            <person name="Zheng C.-J."/>
            <person name="Schuster L."/>
            <person name="Cowan T.M."/>
            <person name="Smanski M.J."/>
            <person name="Chevrette M.G."/>
            <person name="De Carvalho L.P.S."/>
            <person name="Shen B."/>
        </authorList>
    </citation>
    <scope>NUCLEOTIDE SEQUENCE [LARGE SCALE GENOMIC DNA]</scope>
    <source>
        <strain evidence="1 2">NPDC048229</strain>
    </source>
</reference>
<proteinExistence type="predicted"/>
<name>A0ABW7C2J1_9ACTN</name>
<gene>
    <name evidence="1" type="ORF">ACGFYS_33005</name>
</gene>
<accession>A0ABW7C2J1</accession>